<organism evidence="2">
    <name type="scientific">Taro bacilliform virus</name>
    <dbReference type="NCBI Taxonomy" id="178354"/>
    <lineage>
        <taxon>Viruses</taxon>
        <taxon>Riboviria</taxon>
        <taxon>Pararnavirae</taxon>
        <taxon>Artverviricota</taxon>
        <taxon>Revtraviricetes</taxon>
        <taxon>Ortervirales</taxon>
        <taxon>Caulimoviridae</taxon>
        <taxon>Badnavirus</taxon>
        <taxon>Badnavirus alphacolocalasiae</taxon>
    </lineage>
</organism>
<proteinExistence type="predicted"/>
<feature type="region of interest" description="Disordered" evidence="1">
    <location>
        <begin position="124"/>
        <end position="144"/>
    </location>
</feature>
<accession>A0A2P1EPR3</accession>
<reference evidence="2" key="1">
    <citation type="journal article" date="2018" name="Arch. Virol.">
        <title>Characterization of an Australian isolate of taro bacilliform virus and development of an infectious clone.</title>
        <authorList>
            <person name="Kidanemariam D.B."/>
            <person name="Sukal A.C."/>
            <person name="Crew K."/>
            <person name="Jackson G.V.H."/>
            <person name="Abraham A.D."/>
            <person name="Dale J.L."/>
            <person name="Harding R.M."/>
            <person name="James A.P."/>
        </authorList>
    </citation>
    <scope>NUCLEOTIDE SEQUENCE</scope>
    <source>
        <strain evidence="2">Aus7</strain>
    </source>
</reference>
<dbReference type="EMBL" id="MG017318">
    <property type="protein sequence ID" value="AVM13464.1"/>
    <property type="molecule type" value="Genomic_DNA"/>
</dbReference>
<sequence>MSVPNASYLGYTKSLEETKILGDPSIGFTEIPTAAIGTATGFSTLYKQNNTIINLLISLHKKVDSLSRKTDVDELATELSKLTIKETPKVKAKTPLYVYKSPRLILEEERHKIGLPPTTSDWTWPVGHPFAPPPAKSKASTSSS</sequence>
<protein>
    <submittedName>
        <fullName evidence="2">ORF2</fullName>
    </submittedName>
</protein>
<evidence type="ECO:0000256" key="1">
    <source>
        <dbReference type="SAM" id="MobiDB-lite"/>
    </source>
</evidence>
<name>A0A2P1EPR3_9VIRU</name>
<evidence type="ECO:0000313" key="2">
    <source>
        <dbReference type="EMBL" id="AVM13464.1"/>
    </source>
</evidence>